<comment type="similarity">
    <text evidence="2">Belongs to the inositol 3,4-bisphosphate 4-phosphatase family.</text>
</comment>
<evidence type="ECO:0000256" key="8">
    <source>
        <dbReference type="SAM" id="MobiDB-lite"/>
    </source>
</evidence>
<evidence type="ECO:0000313" key="12">
    <source>
        <dbReference type="RefSeq" id="XP_039247210.1"/>
    </source>
</evidence>
<evidence type="ECO:0000259" key="10">
    <source>
        <dbReference type="PROSITE" id="PS50004"/>
    </source>
</evidence>
<evidence type="ECO:0000313" key="11">
    <source>
        <dbReference type="Proteomes" id="UP000504627"/>
    </source>
</evidence>
<dbReference type="GO" id="GO:0005737">
    <property type="term" value="C:cytoplasm"/>
    <property type="evidence" value="ECO:0007669"/>
    <property type="project" value="TreeGrafter"/>
</dbReference>
<proteinExistence type="inferred from homology"/>
<feature type="coiled-coil region" evidence="7">
    <location>
        <begin position="63"/>
        <end position="90"/>
    </location>
</feature>
<dbReference type="InterPro" id="IPR039034">
    <property type="entry name" value="INPP4"/>
</dbReference>
<accession>A0A7R5L8L1</accession>
<dbReference type="UniPathway" id="UPA00944"/>
<keyword evidence="9" id="KW-0812">Transmembrane</keyword>
<dbReference type="CTD" id="8821"/>
<comment type="pathway">
    <text evidence="1">Signal transduction; phosphatidylinositol signaling pathway.</text>
</comment>
<evidence type="ECO:0000256" key="6">
    <source>
        <dbReference type="ARBA" id="ARBA00036183"/>
    </source>
</evidence>
<evidence type="ECO:0000256" key="3">
    <source>
        <dbReference type="ARBA" id="ARBA00013037"/>
    </source>
</evidence>
<keyword evidence="11" id="KW-1185">Reference proteome</keyword>
<keyword evidence="7" id="KW-0175">Coiled coil</keyword>
<comment type="catalytic activity">
    <reaction evidence="6">
        <text>1D-myo-inositol 3,4-bisphosphate + H2O = 1D-myo-inositol 3-phosphate + phosphate</text>
        <dbReference type="Rhea" id="RHEA:43388"/>
        <dbReference type="ChEBI" id="CHEBI:15377"/>
        <dbReference type="ChEBI" id="CHEBI:43474"/>
        <dbReference type="ChEBI" id="CHEBI:58401"/>
        <dbReference type="ChEBI" id="CHEBI:83241"/>
    </reaction>
</comment>
<keyword evidence="4" id="KW-0378">Hydrolase</keyword>
<dbReference type="FunFam" id="2.60.40.150:FF:000143">
    <property type="entry name" value="Type II inositol 3,4-bisphosphate 4-phosphatase"/>
    <property type="match status" value="1"/>
</dbReference>
<dbReference type="PROSITE" id="PS50004">
    <property type="entry name" value="C2"/>
    <property type="match status" value="1"/>
</dbReference>
<protein>
    <recommendedName>
        <fullName evidence="3">phosphatidylinositol-3,4-bisphosphate 4-phosphatase</fullName>
        <ecNumber evidence="3">3.1.3.66</ecNumber>
    </recommendedName>
</protein>
<keyword evidence="9" id="KW-0472">Membrane</keyword>
<dbReference type="EC" id="3.1.3.66" evidence="3"/>
<dbReference type="InterPro" id="IPR000008">
    <property type="entry name" value="C2_dom"/>
</dbReference>
<dbReference type="PANTHER" id="PTHR12187">
    <property type="entry name" value="AGAP000124-PA"/>
    <property type="match status" value="1"/>
</dbReference>
<dbReference type="PANTHER" id="PTHR12187:SF3">
    <property type="entry name" value="INOSITOL POLYPHOSPHATE 4-PHOSPHATASE TYPE II"/>
    <property type="match status" value="1"/>
</dbReference>
<dbReference type="Gene3D" id="2.60.40.150">
    <property type="entry name" value="C2 domain"/>
    <property type="match status" value="1"/>
</dbReference>
<dbReference type="Gene3D" id="6.10.250.230">
    <property type="match status" value="1"/>
</dbReference>
<evidence type="ECO:0000256" key="2">
    <source>
        <dbReference type="ARBA" id="ARBA00006306"/>
    </source>
</evidence>
<evidence type="ECO:0000256" key="7">
    <source>
        <dbReference type="SAM" id="Coils"/>
    </source>
</evidence>
<evidence type="ECO:0000256" key="1">
    <source>
        <dbReference type="ARBA" id="ARBA00004847"/>
    </source>
</evidence>
<sequence length="1013" mass="114734">MKNKSSDASEVVILERCWVVEFRSKADVSIVLKFQSGEPDLYLEAASKPDCESWAVALGEANSEGLRHKIQQLRRLIMEIKEERSAGEARQFLPPSQVDSLGEPQFTSIQRIANEPKLEFSLACKDLVAATRDRKLNTFIQVSVVHPAEHILTRYSSTEIVEGTRDPLFLTGVTFPPEYPIYEETKIKLTVYDVKDKSQDTVRTSVLPDHKEPRADVGRSFLGCATFRVGDLVKSKEQQLTLTLRTSDGGKAVGTIEVNLVKMGELEDGETDHITTDTQDQKCALVRECMATEGISGKDNLPSLNAVLKNPICKLYRFPTSDNKWMRIREQMAETTLSFHVPKELINLHIKEDMRRNQELKDLGELAPHWDNMRKSVIAHCDQMLSMYQDTLAELGKHTGSSFKSSCSKGEKTLEFIPINLHLQRMHVHSPRLKDALYDVITVGAPAAHFQGFKNGGLRKLLSKFEAERRNTGYQCIYYSPENTAKAKEVLSNINHLQPLISSHADLLLSSASQRSPDSLKNSLKMLSEKTELFVHAFKDQLVRSALLALYTARPGCVLKKPAVPRNSAEEGGDSQHQDHPSQIKRQDSIPHHSEYDEEEWDRVWANVAKSLNCVIAMVDRLLEKDNISSIKEDQNDPSAADCKVLHTGDWYEQLYPLVITLKDCMGEVVTRAKQSMAFVLLQELACGLPQCLMLTLRRDIVFSQALAGLVCGFIIKLHTGLHDQGFLQQLHTVGLLVQYEGLLSTYSEEAGMLEDMAVGISDLQKVMFKVIEAKSEDFLPIITGRREHYIIEVQLPAKMFELLPQEIKEGKLLRMYPVLFNVGINEQQTLAERFGDTTLQENINQENLELLKEYYKLFTEKMPPDCLPHFQEQNDLKGLLENLHQNIQAKRRKNVEIMWLAATICRKLNGVRFTCCKSAKDRTSMSVTLEQCSILRDEHQLHKDFFIRALDCMRSRQTQGALNESDDPETGCLTDNKPTSRHFYPVALLLVSSHLLVVWLILSLALLLAKYQ</sequence>
<dbReference type="AlphaFoldDB" id="A0A7R5L8L1"/>
<keyword evidence="5" id="KW-0443">Lipid metabolism</keyword>
<dbReference type="RefSeq" id="XP_039247210.1">
    <property type="nucleotide sequence ID" value="XM_039391276.1"/>
</dbReference>
<dbReference type="GeneID" id="113992416"/>
<dbReference type="Proteomes" id="UP000504627">
    <property type="component" value="Unplaced"/>
</dbReference>
<organism evidence="11 12">
    <name type="scientific">Pipra filicauda</name>
    <name type="common">Wire-tailed manakin</name>
    <dbReference type="NCBI Taxonomy" id="649802"/>
    <lineage>
        <taxon>Eukaryota</taxon>
        <taxon>Metazoa</taxon>
        <taxon>Chordata</taxon>
        <taxon>Craniata</taxon>
        <taxon>Vertebrata</taxon>
        <taxon>Euteleostomi</taxon>
        <taxon>Archelosauria</taxon>
        <taxon>Archosauria</taxon>
        <taxon>Dinosauria</taxon>
        <taxon>Saurischia</taxon>
        <taxon>Theropoda</taxon>
        <taxon>Coelurosauria</taxon>
        <taxon>Aves</taxon>
        <taxon>Neognathae</taxon>
        <taxon>Neoaves</taxon>
        <taxon>Telluraves</taxon>
        <taxon>Australaves</taxon>
        <taxon>Passeriformes</taxon>
        <taxon>Pipridae</taxon>
        <taxon>Pipra</taxon>
    </lineage>
</organism>
<feature type="transmembrane region" description="Helical" evidence="9">
    <location>
        <begin position="984"/>
        <end position="1010"/>
    </location>
</feature>
<gene>
    <name evidence="12" type="primary">INPP4B</name>
</gene>
<evidence type="ECO:0000256" key="9">
    <source>
        <dbReference type="SAM" id="Phobius"/>
    </source>
</evidence>
<reference evidence="12" key="1">
    <citation type="submission" date="2025-08" db="UniProtKB">
        <authorList>
            <consortium name="RefSeq"/>
        </authorList>
    </citation>
    <scope>IDENTIFICATION</scope>
    <source>
        <tissue evidence="12">Muscle</tissue>
    </source>
</reference>
<keyword evidence="9" id="KW-1133">Transmembrane helix</keyword>
<dbReference type="InterPro" id="IPR035892">
    <property type="entry name" value="C2_domain_sf"/>
</dbReference>
<feature type="domain" description="C2" evidence="10">
    <location>
        <begin position="100"/>
        <end position="242"/>
    </location>
</feature>
<name>A0A7R5L8L1_9PASS</name>
<dbReference type="SUPFAM" id="SSF49562">
    <property type="entry name" value="C2 domain (Calcium/lipid-binding domain, CaLB)"/>
    <property type="match status" value="1"/>
</dbReference>
<dbReference type="GO" id="GO:0016316">
    <property type="term" value="F:phosphatidylinositol-3,4-bisphosphate 4-phosphatase activity"/>
    <property type="evidence" value="ECO:0007669"/>
    <property type="project" value="UniProtKB-EC"/>
</dbReference>
<evidence type="ECO:0000256" key="4">
    <source>
        <dbReference type="ARBA" id="ARBA00022801"/>
    </source>
</evidence>
<evidence type="ECO:0000256" key="5">
    <source>
        <dbReference type="ARBA" id="ARBA00023098"/>
    </source>
</evidence>
<feature type="region of interest" description="Disordered" evidence="8">
    <location>
        <begin position="563"/>
        <end position="593"/>
    </location>
</feature>
<feature type="compositionally biased region" description="Basic and acidic residues" evidence="8">
    <location>
        <begin position="574"/>
        <end position="593"/>
    </location>
</feature>
<dbReference type="CDD" id="cd04048">
    <property type="entry name" value="C2A_Copine"/>
    <property type="match status" value="1"/>
</dbReference>